<evidence type="ECO:0008006" key="4">
    <source>
        <dbReference type="Google" id="ProtNLM"/>
    </source>
</evidence>
<name>A0A1Y2CM72_9FUNG</name>
<keyword evidence="3" id="KW-1185">Reference proteome</keyword>
<dbReference type="OrthoDB" id="197967at2759"/>
<dbReference type="Pfam" id="PF09725">
    <property type="entry name" value="Fra10Ac1"/>
    <property type="match status" value="1"/>
</dbReference>
<feature type="compositionally biased region" description="Acidic residues" evidence="1">
    <location>
        <begin position="318"/>
        <end position="329"/>
    </location>
</feature>
<evidence type="ECO:0000313" key="3">
    <source>
        <dbReference type="Proteomes" id="UP000193642"/>
    </source>
</evidence>
<feature type="compositionally biased region" description="Acidic residues" evidence="1">
    <location>
        <begin position="268"/>
        <end position="283"/>
    </location>
</feature>
<dbReference type="Proteomes" id="UP000193642">
    <property type="component" value="Unassembled WGS sequence"/>
</dbReference>
<accession>A0A1Y2CM72</accession>
<gene>
    <name evidence="2" type="ORF">BCR33DRAFT_848184</name>
</gene>
<reference evidence="2 3" key="1">
    <citation type="submission" date="2016-07" db="EMBL/GenBank/DDBJ databases">
        <title>Pervasive Adenine N6-methylation of Active Genes in Fungi.</title>
        <authorList>
            <consortium name="DOE Joint Genome Institute"/>
            <person name="Mondo S.J."/>
            <person name="Dannebaum R.O."/>
            <person name="Kuo R.C."/>
            <person name="Labutti K."/>
            <person name="Haridas S."/>
            <person name="Kuo A."/>
            <person name="Salamov A."/>
            <person name="Ahrendt S.R."/>
            <person name="Lipzen A."/>
            <person name="Sullivan W."/>
            <person name="Andreopoulos W.B."/>
            <person name="Clum A."/>
            <person name="Lindquist E."/>
            <person name="Daum C."/>
            <person name="Ramamoorthy G.K."/>
            <person name="Gryganskyi A."/>
            <person name="Culley D."/>
            <person name="Magnuson J.K."/>
            <person name="James T.Y."/>
            <person name="O'Malley M.A."/>
            <person name="Stajich J.E."/>
            <person name="Spatafora J.W."/>
            <person name="Visel A."/>
            <person name="Grigoriev I.V."/>
        </authorList>
    </citation>
    <scope>NUCLEOTIDE SEQUENCE [LARGE SCALE GENOMIC DNA]</scope>
    <source>
        <strain evidence="2 3">JEL800</strain>
    </source>
</reference>
<feature type="compositionally biased region" description="Basic residues" evidence="1">
    <location>
        <begin position="226"/>
        <end position="237"/>
    </location>
</feature>
<dbReference type="EMBL" id="MCGO01000012">
    <property type="protein sequence ID" value="ORY48138.1"/>
    <property type="molecule type" value="Genomic_DNA"/>
</dbReference>
<evidence type="ECO:0000313" key="2">
    <source>
        <dbReference type="EMBL" id="ORY48138.1"/>
    </source>
</evidence>
<evidence type="ECO:0000256" key="1">
    <source>
        <dbReference type="SAM" id="MobiDB-lite"/>
    </source>
</evidence>
<dbReference type="GO" id="GO:0016791">
    <property type="term" value="F:phosphatase activity"/>
    <property type="evidence" value="ECO:0007669"/>
    <property type="project" value="TreeGrafter"/>
</dbReference>
<dbReference type="InterPro" id="IPR019129">
    <property type="entry name" value="Folate-sensitive_fs_Fra10Ac1"/>
</dbReference>
<dbReference type="AlphaFoldDB" id="A0A1Y2CM72"/>
<dbReference type="PANTHER" id="PTHR11567">
    <property type="entry name" value="ACID PHOSPHATASE-RELATED"/>
    <property type="match status" value="1"/>
</dbReference>
<organism evidence="2 3">
    <name type="scientific">Rhizoclosmatium globosum</name>
    <dbReference type="NCBI Taxonomy" id="329046"/>
    <lineage>
        <taxon>Eukaryota</taxon>
        <taxon>Fungi</taxon>
        <taxon>Fungi incertae sedis</taxon>
        <taxon>Chytridiomycota</taxon>
        <taxon>Chytridiomycota incertae sedis</taxon>
        <taxon>Chytridiomycetes</taxon>
        <taxon>Chytridiales</taxon>
        <taxon>Chytriomycetaceae</taxon>
        <taxon>Rhizoclosmatium</taxon>
    </lineage>
</organism>
<dbReference type="STRING" id="329046.A0A1Y2CM72"/>
<proteinExistence type="predicted"/>
<comment type="caution">
    <text evidence="2">The sequence shown here is derived from an EMBL/GenBank/DDBJ whole genome shotgun (WGS) entry which is preliminary data.</text>
</comment>
<dbReference type="PANTHER" id="PTHR11567:SF25">
    <property type="entry name" value="PROTEIN FRA10AC1"/>
    <property type="match status" value="1"/>
</dbReference>
<protein>
    <recommendedName>
        <fullName evidence="4">Protein FRA10AC1</fullName>
    </recommendedName>
</protein>
<dbReference type="InterPro" id="IPR050645">
    <property type="entry name" value="Histidine_acid_phosphatase"/>
</dbReference>
<feature type="region of interest" description="Disordered" evidence="1">
    <location>
        <begin position="226"/>
        <end position="329"/>
    </location>
</feature>
<feature type="compositionally biased region" description="Basic and acidic residues" evidence="1">
    <location>
        <begin position="284"/>
        <end position="294"/>
    </location>
</feature>
<sequence>MTEQSSTYLRLPLAASTSSVFRKDAFSGLNAYEKHIRFVNEYTKFYDKSSASALQKPPQPSISEVDILKRNHKFLRDEEDDVVQPGDSNDTTATWEQRIAKKYYDKLFKEFAITNLERYKEGKVALRWRTKKEVVSGIGQFTCANMKCSHRAPYMPPSTVSHFPPNYKHSHQPNLKSWEVNFAYKEGGTHKNALVKIRLCPECSYMLNYKKMKEKEELAALEAEKRRKRKEKKRKRKEREEEEDGQDDIEGKRKSKLNKRFSDSKNDSEDDDNTDQDSEDDGKEIDKSESEKPVLVESLAAQIWGAPQVLETEKSKDEEMDDFFNDIFS</sequence>